<dbReference type="CDD" id="cd03784">
    <property type="entry name" value="GT1_Gtf-like"/>
    <property type="match status" value="1"/>
</dbReference>
<dbReference type="GO" id="GO:0008194">
    <property type="term" value="F:UDP-glycosyltransferase activity"/>
    <property type="evidence" value="ECO:0007669"/>
    <property type="project" value="InterPro"/>
</dbReference>
<dbReference type="InterPro" id="IPR050271">
    <property type="entry name" value="UDP-glycosyltransferase"/>
</dbReference>
<dbReference type="AlphaFoldDB" id="A0A9N9S163"/>
<evidence type="ECO:0000256" key="2">
    <source>
        <dbReference type="ARBA" id="ARBA00022676"/>
    </source>
</evidence>
<protein>
    <recommendedName>
        <fullName evidence="7">Glucuronosyltransferase</fullName>
    </recommendedName>
</protein>
<dbReference type="InterPro" id="IPR002213">
    <property type="entry name" value="UDP_glucos_trans"/>
</dbReference>
<evidence type="ECO:0000256" key="4">
    <source>
        <dbReference type="SAM" id="SignalP"/>
    </source>
</evidence>
<dbReference type="OrthoDB" id="5835829at2759"/>
<keyword evidence="6" id="KW-1185">Reference proteome</keyword>
<keyword evidence="2" id="KW-0328">Glycosyltransferase</keyword>
<keyword evidence="3" id="KW-0808">Transferase</keyword>
<dbReference type="Gene3D" id="3.40.50.2000">
    <property type="entry name" value="Glycogen Phosphorylase B"/>
    <property type="match status" value="1"/>
</dbReference>
<evidence type="ECO:0000256" key="3">
    <source>
        <dbReference type="ARBA" id="ARBA00022679"/>
    </source>
</evidence>
<accession>A0A9N9S163</accession>
<name>A0A9N9S163_9DIPT</name>
<reference evidence="5" key="1">
    <citation type="submission" date="2022-01" db="EMBL/GenBank/DDBJ databases">
        <authorList>
            <person name="King R."/>
        </authorList>
    </citation>
    <scope>NUCLEOTIDE SEQUENCE</scope>
</reference>
<feature type="chain" id="PRO_5040125357" description="Glucuronosyltransferase" evidence="4">
    <location>
        <begin position="19"/>
        <end position="504"/>
    </location>
</feature>
<dbReference type="PANTHER" id="PTHR48043">
    <property type="entry name" value="EG:EG0003.4 PROTEIN-RELATED"/>
    <property type="match status" value="1"/>
</dbReference>
<dbReference type="Pfam" id="PF00201">
    <property type="entry name" value="UDPGT"/>
    <property type="match status" value="1"/>
</dbReference>
<dbReference type="FunFam" id="3.40.50.2000:FF:000021">
    <property type="entry name" value="UDP-glucuronosyltransferase"/>
    <property type="match status" value="1"/>
</dbReference>
<gene>
    <name evidence="5" type="ORF">CHIRRI_LOCUS9139</name>
</gene>
<feature type="signal peptide" evidence="4">
    <location>
        <begin position="1"/>
        <end position="18"/>
    </location>
</feature>
<comment type="similarity">
    <text evidence="1">Belongs to the UDP-glycosyltransferase family.</text>
</comment>
<dbReference type="Proteomes" id="UP001153620">
    <property type="component" value="Chromosome 3"/>
</dbReference>
<dbReference type="PANTHER" id="PTHR48043:SF145">
    <property type="entry name" value="FI06409P-RELATED"/>
    <property type="match status" value="1"/>
</dbReference>
<sequence>MKNKIIFLFLLFLGTSLSANILSIQMVPFYSHQVIHHKLLKELSLRGHNLTVFSTHLMNFNGLNVTQYVFPRPKEKELAKLKLFESKSKEISKEEFYLINLFGATFDATKKELEHTKIRELMSMQSDTKFDLLIIECGFCSLIVLAEIYNCPIVNIYAADPTNKAHELIGNYVNSGLHPEIYAELIGGENLNFLKRLQSLVIENFNVKVLKTINIRISQFLLDLIYPNLKFPDLHEIMINRLAILISGESIMTTKVRPTVPNYHQIGFIHVESPKKLKDESLCKFLDKSTNGVIVVSFGTIAVDFPGHFYARFIEVFKELPFNFIWKADLEKFKYLIFPENILLLNWLPLADILAHPNIKIIISQGGLRTIEEAIDREIPMILIPINFDQPFNAVLQTKNKIAFNLDLNVFTKEDLKEAIMEMMKPQYKENIKCVKSLVYDKISTRLDGVADNIEQLIKHNETFHYQMYNRRLTSDHSEIMNDFFFMIGRFVTLFKTVFNFFLT</sequence>
<dbReference type="EMBL" id="OU895879">
    <property type="protein sequence ID" value="CAG9806278.1"/>
    <property type="molecule type" value="Genomic_DNA"/>
</dbReference>
<proteinExistence type="inferred from homology"/>
<evidence type="ECO:0008006" key="7">
    <source>
        <dbReference type="Google" id="ProtNLM"/>
    </source>
</evidence>
<dbReference type="SUPFAM" id="SSF53756">
    <property type="entry name" value="UDP-Glycosyltransferase/glycogen phosphorylase"/>
    <property type="match status" value="1"/>
</dbReference>
<evidence type="ECO:0000313" key="6">
    <source>
        <dbReference type="Proteomes" id="UP001153620"/>
    </source>
</evidence>
<keyword evidence="4" id="KW-0732">Signal</keyword>
<organism evidence="5 6">
    <name type="scientific">Chironomus riparius</name>
    <dbReference type="NCBI Taxonomy" id="315576"/>
    <lineage>
        <taxon>Eukaryota</taxon>
        <taxon>Metazoa</taxon>
        <taxon>Ecdysozoa</taxon>
        <taxon>Arthropoda</taxon>
        <taxon>Hexapoda</taxon>
        <taxon>Insecta</taxon>
        <taxon>Pterygota</taxon>
        <taxon>Neoptera</taxon>
        <taxon>Endopterygota</taxon>
        <taxon>Diptera</taxon>
        <taxon>Nematocera</taxon>
        <taxon>Chironomoidea</taxon>
        <taxon>Chironomidae</taxon>
        <taxon>Chironominae</taxon>
        <taxon>Chironomus</taxon>
    </lineage>
</organism>
<evidence type="ECO:0000256" key="1">
    <source>
        <dbReference type="ARBA" id="ARBA00009995"/>
    </source>
</evidence>
<evidence type="ECO:0000313" key="5">
    <source>
        <dbReference type="EMBL" id="CAG9806278.1"/>
    </source>
</evidence>
<reference evidence="5" key="2">
    <citation type="submission" date="2022-10" db="EMBL/GenBank/DDBJ databases">
        <authorList>
            <consortium name="ENA_rothamsted_submissions"/>
            <consortium name="culmorum"/>
            <person name="King R."/>
        </authorList>
    </citation>
    <scope>NUCLEOTIDE SEQUENCE</scope>
</reference>